<feature type="transmembrane region" description="Helical" evidence="1">
    <location>
        <begin position="290"/>
        <end position="311"/>
    </location>
</feature>
<dbReference type="STRING" id="290054.SAMN02745114_00524"/>
<dbReference type="SUPFAM" id="SSF103473">
    <property type="entry name" value="MFS general substrate transporter"/>
    <property type="match status" value="1"/>
</dbReference>
<gene>
    <name evidence="2" type="ORF">SAMN02745114_00524</name>
</gene>
<feature type="transmembrane region" description="Helical" evidence="1">
    <location>
        <begin position="174"/>
        <end position="193"/>
    </location>
</feature>
<evidence type="ECO:0000313" key="2">
    <source>
        <dbReference type="EMBL" id="SJZ43209.1"/>
    </source>
</evidence>
<feature type="transmembrane region" description="Helical" evidence="1">
    <location>
        <begin position="249"/>
        <end position="270"/>
    </location>
</feature>
<organism evidence="2 3">
    <name type="scientific">Eubacterium coprostanoligenes</name>
    <dbReference type="NCBI Taxonomy" id="290054"/>
    <lineage>
        <taxon>Bacteria</taxon>
        <taxon>Bacillati</taxon>
        <taxon>Bacillota</taxon>
        <taxon>Clostridia</taxon>
        <taxon>Eubacteriales</taxon>
        <taxon>Eubacteriaceae</taxon>
        <taxon>Eubacterium</taxon>
    </lineage>
</organism>
<dbReference type="PANTHER" id="PTHR11328">
    <property type="entry name" value="MAJOR FACILITATOR SUPERFAMILY DOMAIN-CONTAINING PROTEIN"/>
    <property type="match status" value="1"/>
</dbReference>
<feature type="transmembrane region" description="Helical" evidence="1">
    <location>
        <begin position="323"/>
        <end position="342"/>
    </location>
</feature>
<evidence type="ECO:0000256" key="1">
    <source>
        <dbReference type="SAM" id="Phobius"/>
    </source>
</evidence>
<keyword evidence="1" id="KW-0472">Membrane</keyword>
<feature type="transmembrane region" description="Helical" evidence="1">
    <location>
        <begin position="411"/>
        <end position="430"/>
    </location>
</feature>
<dbReference type="RefSeq" id="WP_143406716.1">
    <property type="nucleotide sequence ID" value="NZ_FUWW01000004.1"/>
</dbReference>
<dbReference type="GO" id="GO:0015293">
    <property type="term" value="F:symporter activity"/>
    <property type="evidence" value="ECO:0007669"/>
    <property type="project" value="InterPro"/>
</dbReference>
<dbReference type="EMBL" id="FUWW01000004">
    <property type="protein sequence ID" value="SJZ43209.1"/>
    <property type="molecule type" value="Genomic_DNA"/>
</dbReference>
<evidence type="ECO:0000313" key="3">
    <source>
        <dbReference type="Proteomes" id="UP000190657"/>
    </source>
</evidence>
<proteinExistence type="predicted"/>
<feature type="transmembrane region" description="Helical" evidence="1">
    <location>
        <begin position="103"/>
        <end position="120"/>
    </location>
</feature>
<dbReference type="GO" id="GO:0008643">
    <property type="term" value="P:carbohydrate transport"/>
    <property type="evidence" value="ECO:0007669"/>
    <property type="project" value="InterPro"/>
</dbReference>
<dbReference type="Pfam" id="PF13347">
    <property type="entry name" value="MFS_2"/>
    <property type="match status" value="1"/>
</dbReference>
<name>A0A1T4KLD0_9FIRM</name>
<dbReference type="GO" id="GO:0005886">
    <property type="term" value="C:plasma membrane"/>
    <property type="evidence" value="ECO:0007669"/>
    <property type="project" value="TreeGrafter"/>
</dbReference>
<dbReference type="Proteomes" id="UP000190657">
    <property type="component" value="Unassembled WGS sequence"/>
</dbReference>
<dbReference type="AlphaFoldDB" id="A0A1T4KLD0"/>
<dbReference type="InterPro" id="IPR036259">
    <property type="entry name" value="MFS_trans_sf"/>
</dbReference>
<dbReference type="OrthoDB" id="9764596at2"/>
<dbReference type="PANTHER" id="PTHR11328:SF24">
    <property type="entry name" value="MAJOR FACILITATOR SUPERFAMILY (MFS) PROFILE DOMAIN-CONTAINING PROTEIN"/>
    <property type="match status" value="1"/>
</dbReference>
<protein>
    <submittedName>
        <fullName evidence="2">Na+/melibiose symporter</fullName>
    </submittedName>
</protein>
<sequence>MAEQVSIEDITMTNEELDKLAYTKKRYLTPKEIAAYVLVNFGQKNLSQFVDAFKEFFMIQFLRLNTTAYANINLFASIYDALDDTISGLIIDRTRTRWGRIKPFFILPLPLWVIGGYMMFTAPDINFNGKVIWAAVAIVIYGLGMSYFGAWGLMIYNITPNTDERDNLITVTKFFELFGTWIPSLVPILVTLLPKINNNISMRDVYSGFARFMLILSAGFAIFGCFNMRERVPLMSREEMKETSVLESLKNIITNRPLIAVILANFFNSFKAVGGSSESYFWLNNTGSLMNQTICGLFTGIPNYIMVPLAAKMVKKWGARATSIIAGLFGFVAYMTLFFIGYHPFGQNFADHRILNLIWVIFGLTICGLPNKILNVSGQIVTAEALDYMEWKHGLRNEALVTTVQGYFGKLATSVTGWLSGMVLTWINYIPLTDSIGNAIPQTDPKMLNGIWAVFCILPALARGLYGICFILYPIHGKVQQQMIVELADKRAERIAEQEAINHSAKSE</sequence>
<dbReference type="InterPro" id="IPR039672">
    <property type="entry name" value="MFS_2"/>
</dbReference>
<feature type="transmembrane region" description="Helical" evidence="1">
    <location>
        <begin position="132"/>
        <end position="153"/>
    </location>
</feature>
<keyword evidence="1" id="KW-0812">Transmembrane</keyword>
<keyword evidence="3" id="KW-1185">Reference proteome</keyword>
<accession>A0A1T4KLD0</accession>
<dbReference type="Gene3D" id="1.20.1250.20">
    <property type="entry name" value="MFS general substrate transporter like domains"/>
    <property type="match status" value="1"/>
</dbReference>
<feature type="transmembrane region" description="Helical" evidence="1">
    <location>
        <begin position="450"/>
        <end position="473"/>
    </location>
</feature>
<reference evidence="2 3" key="1">
    <citation type="submission" date="2017-02" db="EMBL/GenBank/DDBJ databases">
        <authorList>
            <person name="Peterson S.W."/>
        </authorList>
    </citation>
    <scope>NUCLEOTIDE SEQUENCE [LARGE SCALE GENOMIC DNA]</scope>
    <source>
        <strain evidence="2 3">ATCC 51222</strain>
    </source>
</reference>
<feature type="transmembrane region" description="Helical" evidence="1">
    <location>
        <begin position="205"/>
        <end position="228"/>
    </location>
</feature>
<feature type="transmembrane region" description="Helical" evidence="1">
    <location>
        <begin position="354"/>
        <end position="374"/>
    </location>
</feature>
<keyword evidence="1" id="KW-1133">Transmembrane helix</keyword>